<keyword evidence="9 12" id="KW-0067">ATP-binding</keyword>
<dbReference type="Pfam" id="PF00334">
    <property type="entry name" value="NDK"/>
    <property type="match status" value="1"/>
</dbReference>
<dbReference type="CDD" id="cd04413">
    <property type="entry name" value="NDPk_I"/>
    <property type="match status" value="1"/>
</dbReference>
<sequence length="136" mass="14688">MSERTLILVKPDGVRKGLVGEVLSRIENKGLKLVALELRTLTRDVAEDHYGEHRERPFFGELVEFITGGPLVALVAEGPRAIEAFRALAGATDPVKAAPGTLRGDFALEIGENIVHGSDSPESAAREVKLFFPELG</sequence>
<dbReference type="EC" id="2.7.4.6" evidence="3 12"/>
<keyword evidence="5 12" id="KW-0808">Transferase</keyword>
<comment type="caution">
    <text evidence="17">The sequence shown here is derived from an EMBL/GenBank/DDBJ whole genome shotgun (WGS) entry which is preliminary data.</text>
</comment>
<evidence type="ECO:0000313" key="18">
    <source>
        <dbReference type="Proteomes" id="UP000272400"/>
    </source>
</evidence>
<comment type="catalytic activity">
    <reaction evidence="12 15">
        <text>a 2'-deoxyribonucleoside 5'-diphosphate + ATP = a 2'-deoxyribonucleoside 5'-triphosphate + ADP</text>
        <dbReference type="Rhea" id="RHEA:44640"/>
        <dbReference type="ChEBI" id="CHEBI:30616"/>
        <dbReference type="ChEBI" id="CHEBI:61560"/>
        <dbReference type="ChEBI" id="CHEBI:73316"/>
        <dbReference type="ChEBI" id="CHEBI:456216"/>
        <dbReference type="EC" id="2.7.4.6"/>
    </reaction>
</comment>
<dbReference type="PROSITE" id="PS00469">
    <property type="entry name" value="NDPK"/>
    <property type="match status" value="1"/>
</dbReference>
<keyword evidence="12" id="KW-0597">Phosphoprotein</keyword>
<dbReference type="GO" id="GO:0006228">
    <property type="term" value="P:UTP biosynthetic process"/>
    <property type="evidence" value="ECO:0007669"/>
    <property type="project" value="UniProtKB-UniRule"/>
</dbReference>
<comment type="function">
    <text evidence="12">Major role in the synthesis of nucleoside triphosphates other than ATP. The ATP gamma phosphate is transferred to the NDP beta phosphate via a ping-pong mechanism, using a phosphorylated active-site intermediate.</text>
</comment>
<dbReference type="HAMAP" id="MF_00451">
    <property type="entry name" value="NDP_kinase"/>
    <property type="match status" value="1"/>
</dbReference>
<dbReference type="InterPro" id="IPR034907">
    <property type="entry name" value="NDK-like_dom"/>
</dbReference>
<comment type="subunit">
    <text evidence="12">Homotetramer.</text>
</comment>
<dbReference type="InterPro" id="IPR001564">
    <property type="entry name" value="Nucleoside_diP_kinase"/>
</dbReference>
<dbReference type="SUPFAM" id="SSF54919">
    <property type="entry name" value="Nucleoside diphosphate kinase, NDK"/>
    <property type="match status" value="1"/>
</dbReference>
<dbReference type="GO" id="GO:0006183">
    <property type="term" value="P:GTP biosynthetic process"/>
    <property type="evidence" value="ECO:0007669"/>
    <property type="project" value="UniProtKB-UniRule"/>
</dbReference>
<comment type="catalytic activity">
    <reaction evidence="12">
        <text>a ribonucleoside 5'-diphosphate + ATP = a ribonucleoside 5'-triphosphate + ADP</text>
        <dbReference type="Rhea" id="RHEA:18113"/>
        <dbReference type="ChEBI" id="CHEBI:30616"/>
        <dbReference type="ChEBI" id="CHEBI:57930"/>
        <dbReference type="ChEBI" id="CHEBI:61557"/>
        <dbReference type="ChEBI" id="CHEBI:456216"/>
        <dbReference type="EC" id="2.7.4.6"/>
    </reaction>
</comment>
<proteinExistence type="inferred from homology"/>
<dbReference type="AlphaFoldDB" id="A0A3N1D7K4"/>
<evidence type="ECO:0000256" key="7">
    <source>
        <dbReference type="ARBA" id="ARBA00022741"/>
    </source>
</evidence>
<organism evidence="17 18">
    <name type="scientific">Actinocorallia herbida</name>
    <dbReference type="NCBI Taxonomy" id="58109"/>
    <lineage>
        <taxon>Bacteria</taxon>
        <taxon>Bacillati</taxon>
        <taxon>Actinomycetota</taxon>
        <taxon>Actinomycetes</taxon>
        <taxon>Streptosporangiales</taxon>
        <taxon>Thermomonosporaceae</taxon>
        <taxon>Actinocorallia</taxon>
    </lineage>
</organism>
<dbReference type="GO" id="GO:0046872">
    <property type="term" value="F:metal ion binding"/>
    <property type="evidence" value="ECO:0007669"/>
    <property type="project" value="UniProtKB-KW"/>
</dbReference>
<evidence type="ECO:0000256" key="5">
    <source>
        <dbReference type="ARBA" id="ARBA00022679"/>
    </source>
</evidence>
<evidence type="ECO:0000256" key="6">
    <source>
        <dbReference type="ARBA" id="ARBA00022723"/>
    </source>
</evidence>
<reference evidence="17 18" key="1">
    <citation type="submission" date="2018-11" db="EMBL/GenBank/DDBJ databases">
        <title>Sequencing the genomes of 1000 actinobacteria strains.</title>
        <authorList>
            <person name="Klenk H.-P."/>
        </authorList>
    </citation>
    <scope>NUCLEOTIDE SEQUENCE [LARGE SCALE GENOMIC DNA]</scope>
    <source>
        <strain evidence="17 18">DSM 44254</strain>
    </source>
</reference>
<dbReference type="SMART" id="SM00562">
    <property type="entry name" value="NDK"/>
    <property type="match status" value="1"/>
</dbReference>
<keyword evidence="10 12" id="KW-0460">Magnesium</keyword>
<evidence type="ECO:0000256" key="11">
    <source>
        <dbReference type="ARBA" id="ARBA00023080"/>
    </source>
</evidence>
<feature type="binding site" evidence="12 13">
    <location>
        <position position="92"/>
    </location>
    <ligand>
        <name>ATP</name>
        <dbReference type="ChEBI" id="CHEBI:30616"/>
    </ligand>
</feature>
<evidence type="ECO:0000256" key="12">
    <source>
        <dbReference type="HAMAP-Rule" id="MF_00451"/>
    </source>
</evidence>
<name>A0A3N1D7K4_9ACTN</name>
<comment type="subcellular location">
    <subcellularLocation>
        <location evidence="12">Cytoplasm</location>
    </subcellularLocation>
</comment>
<feature type="domain" description="Nucleoside diphosphate kinase-like" evidence="16">
    <location>
        <begin position="2"/>
        <end position="136"/>
    </location>
</feature>
<evidence type="ECO:0000256" key="10">
    <source>
        <dbReference type="ARBA" id="ARBA00022842"/>
    </source>
</evidence>
<dbReference type="GO" id="GO:0005737">
    <property type="term" value="C:cytoplasm"/>
    <property type="evidence" value="ECO:0007669"/>
    <property type="project" value="UniProtKB-SubCell"/>
</dbReference>
<dbReference type="GO" id="GO:0006241">
    <property type="term" value="P:CTP biosynthetic process"/>
    <property type="evidence" value="ECO:0007669"/>
    <property type="project" value="UniProtKB-UniRule"/>
</dbReference>
<evidence type="ECO:0000259" key="16">
    <source>
        <dbReference type="SMART" id="SM00562"/>
    </source>
</evidence>
<dbReference type="Proteomes" id="UP000272400">
    <property type="component" value="Unassembled WGS sequence"/>
</dbReference>
<comment type="similarity">
    <text evidence="2 12 13 14">Belongs to the NDK family.</text>
</comment>
<dbReference type="GO" id="GO:0005524">
    <property type="term" value="F:ATP binding"/>
    <property type="evidence" value="ECO:0007669"/>
    <property type="project" value="UniProtKB-UniRule"/>
</dbReference>
<feature type="binding site" evidence="12 13">
    <location>
        <position position="86"/>
    </location>
    <ligand>
        <name>ATP</name>
        <dbReference type="ChEBI" id="CHEBI:30616"/>
    </ligand>
</feature>
<evidence type="ECO:0000256" key="8">
    <source>
        <dbReference type="ARBA" id="ARBA00022777"/>
    </source>
</evidence>
<dbReference type="RefSeq" id="WP_211360105.1">
    <property type="nucleotide sequence ID" value="NZ_RJKE01000001.1"/>
</dbReference>
<dbReference type="FunFam" id="3.30.70.141:FF:000003">
    <property type="entry name" value="Nucleoside diphosphate kinase"/>
    <property type="match status" value="1"/>
</dbReference>
<comment type="cofactor">
    <cofactor evidence="1 12">
        <name>Mg(2+)</name>
        <dbReference type="ChEBI" id="CHEBI:18420"/>
    </cofactor>
</comment>
<dbReference type="PROSITE" id="PS51374">
    <property type="entry name" value="NDPK_LIKE"/>
    <property type="match status" value="1"/>
</dbReference>
<evidence type="ECO:0000256" key="1">
    <source>
        <dbReference type="ARBA" id="ARBA00001946"/>
    </source>
</evidence>
<evidence type="ECO:0000256" key="13">
    <source>
        <dbReference type="PROSITE-ProRule" id="PRU00706"/>
    </source>
</evidence>
<evidence type="ECO:0000256" key="14">
    <source>
        <dbReference type="RuleBase" id="RU004011"/>
    </source>
</evidence>
<evidence type="ECO:0000313" key="17">
    <source>
        <dbReference type="EMBL" id="ROO89461.1"/>
    </source>
</evidence>
<keyword evidence="7 12" id="KW-0547">Nucleotide-binding</keyword>
<dbReference type="PANTHER" id="PTHR11349">
    <property type="entry name" value="NUCLEOSIDE DIPHOSPHATE KINASE"/>
    <property type="match status" value="1"/>
</dbReference>
<evidence type="ECO:0000256" key="3">
    <source>
        <dbReference type="ARBA" id="ARBA00012966"/>
    </source>
</evidence>
<feature type="active site" description="Pros-phosphohistidine intermediate" evidence="12 13">
    <location>
        <position position="116"/>
    </location>
</feature>
<keyword evidence="6 12" id="KW-0479">Metal-binding</keyword>
<keyword evidence="8 12" id="KW-0418">Kinase</keyword>
<feature type="binding site" evidence="12 13">
    <location>
        <position position="10"/>
    </location>
    <ligand>
        <name>ATP</name>
        <dbReference type="ChEBI" id="CHEBI:30616"/>
    </ligand>
</feature>
<gene>
    <name evidence="12" type="primary">ndk</name>
    <name evidence="17" type="ORF">EDD29_7156</name>
</gene>
<evidence type="ECO:0000256" key="9">
    <source>
        <dbReference type="ARBA" id="ARBA00022840"/>
    </source>
</evidence>
<keyword evidence="12" id="KW-0963">Cytoplasm</keyword>
<keyword evidence="11 12" id="KW-0546">Nucleotide metabolism</keyword>
<dbReference type="InterPro" id="IPR023005">
    <property type="entry name" value="Nucleoside_diP_kinase_AS"/>
</dbReference>
<dbReference type="GO" id="GO:0004550">
    <property type="term" value="F:nucleoside diphosphate kinase activity"/>
    <property type="evidence" value="ECO:0007669"/>
    <property type="project" value="UniProtKB-UniRule"/>
</dbReference>
<keyword evidence="18" id="KW-1185">Reference proteome</keyword>
<evidence type="ECO:0000256" key="15">
    <source>
        <dbReference type="RuleBase" id="RU004013"/>
    </source>
</evidence>
<protein>
    <recommendedName>
        <fullName evidence="4 12">Nucleoside diphosphate kinase</fullName>
        <shortName evidence="12">NDK</shortName>
        <shortName evidence="12">NDP kinase</shortName>
        <ecNumber evidence="3 12">2.7.4.6</ecNumber>
    </recommendedName>
    <alternativeName>
        <fullName evidence="12">Nucleoside-2-P kinase</fullName>
    </alternativeName>
</protein>
<feature type="binding site" evidence="12 13">
    <location>
        <position position="103"/>
    </location>
    <ligand>
        <name>ATP</name>
        <dbReference type="ChEBI" id="CHEBI:30616"/>
    </ligand>
</feature>
<dbReference type="PRINTS" id="PR01243">
    <property type="entry name" value="NUCDPKINASE"/>
</dbReference>
<feature type="binding site" evidence="12 13">
    <location>
        <position position="58"/>
    </location>
    <ligand>
        <name>ATP</name>
        <dbReference type="ChEBI" id="CHEBI:30616"/>
    </ligand>
</feature>
<dbReference type="NCBIfam" id="NF001908">
    <property type="entry name" value="PRK00668.1"/>
    <property type="match status" value="1"/>
</dbReference>
<accession>A0A3N1D7K4</accession>
<evidence type="ECO:0000256" key="2">
    <source>
        <dbReference type="ARBA" id="ARBA00008142"/>
    </source>
</evidence>
<dbReference type="Gene3D" id="3.30.70.141">
    <property type="entry name" value="Nucleoside diphosphate kinase-like domain"/>
    <property type="match status" value="1"/>
</dbReference>
<feature type="binding site" evidence="12 13">
    <location>
        <position position="113"/>
    </location>
    <ligand>
        <name>ATP</name>
        <dbReference type="ChEBI" id="CHEBI:30616"/>
    </ligand>
</feature>
<dbReference type="InterPro" id="IPR036850">
    <property type="entry name" value="NDK-like_dom_sf"/>
</dbReference>
<evidence type="ECO:0000256" key="4">
    <source>
        <dbReference type="ARBA" id="ARBA00017632"/>
    </source>
</evidence>
<dbReference type="EMBL" id="RJKE01000001">
    <property type="protein sequence ID" value="ROO89461.1"/>
    <property type="molecule type" value="Genomic_DNA"/>
</dbReference>